<sequence>MEKKRWKHKIEPSQTSSLLTVNRTELCIDGIACGLEVFIKENVPVPIPADEELCVLQVLDTVHVPSRREQEVPIDQAIALLLGQVPHLLLALDHHQVVAEGDTKLGECTGICIETSCPDATSFLTSRLLIPLTWPTRKITENLTIEVHLPNGRTVTGWIEHPGRYVDFFIVNVKDLSVFDAAPVSLDCDMQFEPYRKVAAVWRNFSSGVLRARSGVDLASLSALTCETMLSTCQINKAGIGGPLVDFDGNFVGMNCSRTRMKKTPYV</sequence>
<protein>
    <submittedName>
        <fullName evidence="1">Uncharacterized protein</fullName>
    </submittedName>
</protein>
<dbReference type="InterPro" id="IPR009003">
    <property type="entry name" value="Peptidase_S1_PA"/>
</dbReference>
<evidence type="ECO:0000313" key="1">
    <source>
        <dbReference type="EMBL" id="EMS57704.1"/>
    </source>
</evidence>
<proteinExistence type="predicted"/>
<accession>M8AB01</accession>
<dbReference type="PANTHER" id="PTHR18868:SF35">
    <property type="entry name" value="RRNA N-GLYCOSIDASE"/>
    <property type="match status" value="1"/>
</dbReference>
<reference evidence="1" key="1">
    <citation type="journal article" date="2013" name="Nature">
        <title>Draft genome of the wheat A-genome progenitor Triticum urartu.</title>
        <authorList>
            <person name="Ling H.Q."/>
            <person name="Zhao S."/>
            <person name="Liu D."/>
            <person name="Wang J."/>
            <person name="Sun H."/>
            <person name="Zhang C."/>
            <person name="Fan H."/>
            <person name="Li D."/>
            <person name="Dong L."/>
            <person name="Tao Y."/>
            <person name="Gao C."/>
            <person name="Wu H."/>
            <person name="Li Y."/>
            <person name="Cui Y."/>
            <person name="Guo X."/>
            <person name="Zheng S."/>
            <person name="Wang B."/>
            <person name="Yu K."/>
            <person name="Liang Q."/>
            <person name="Yang W."/>
            <person name="Lou X."/>
            <person name="Chen J."/>
            <person name="Feng M."/>
            <person name="Jian J."/>
            <person name="Zhang X."/>
            <person name="Luo G."/>
            <person name="Jiang Y."/>
            <person name="Liu J."/>
            <person name="Wang Z."/>
            <person name="Sha Y."/>
            <person name="Zhang B."/>
            <person name="Wu H."/>
            <person name="Tang D."/>
            <person name="Shen Q."/>
            <person name="Xue P."/>
            <person name="Zou S."/>
            <person name="Wang X."/>
            <person name="Liu X."/>
            <person name="Wang F."/>
            <person name="Yang Y."/>
            <person name="An X."/>
            <person name="Dong Z."/>
            <person name="Zhang K."/>
            <person name="Zhang X."/>
            <person name="Luo M.C."/>
            <person name="Dvorak J."/>
            <person name="Tong Y."/>
            <person name="Wang J."/>
            <person name="Yang H."/>
            <person name="Li Z."/>
            <person name="Wang D."/>
            <person name="Zhang A."/>
            <person name="Wang J."/>
        </authorList>
    </citation>
    <scope>NUCLEOTIDE SEQUENCE</scope>
</reference>
<dbReference type="SUPFAM" id="SSF50494">
    <property type="entry name" value="Trypsin-like serine proteases"/>
    <property type="match status" value="1"/>
</dbReference>
<dbReference type="AlphaFoldDB" id="M8AB01"/>
<name>M8AB01_TRIUA</name>
<gene>
    <name evidence="1" type="ORF">TRIUR3_02853</name>
</gene>
<dbReference type="PANTHER" id="PTHR18868">
    <property type="entry name" value="OS07G0665300 PROTEIN-RELATED"/>
    <property type="match status" value="1"/>
</dbReference>
<dbReference type="EMBL" id="KD141392">
    <property type="protein sequence ID" value="EMS57704.1"/>
    <property type="molecule type" value="Genomic_DNA"/>
</dbReference>
<organism evidence="1">
    <name type="scientific">Triticum urartu</name>
    <name type="common">Red wild einkorn</name>
    <name type="synonym">Crithodium urartu</name>
    <dbReference type="NCBI Taxonomy" id="4572"/>
    <lineage>
        <taxon>Eukaryota</taxon>
        <taxon>Viridiplantae</taxon>
        <taxon>Streptophyta</taxon>
        <taxon>Embryophyta</taxon>
        <taxon>Tracheophyta</taxon>
        <taxon>Spermatophyta</taxon>
        <taxon>Magnoliopsida</taxon>
        <taxon>Liliopsida</taxon>
        <taxon>Poales</taxon>
        <taxon>Poaceae</taxon>
        <taxon>BOP clade</taxon>
        <taxon>Pooideae</taxon>
        <taxon>Triticodae</taxon>
        <taxon>Triticeae</taxon>
        <taxon>Triticinae</taxon>
        <taxon>Triticum</taxon>
    </lineage>
</organism>
<dbReference type="STRING" id="4572.M8AB01"/>